<dbReference type="Proteomes" id="UP000017559">
    <property type="component" value="Unassembled WGS sequence"/>
</dbReference>
<organism evidence="1 2">
    <name type="scientific">Moniliophthora roreri (strain MCA 2997)</name>
    <name type="common">Cocoa frosty pod rot fungus</name>
    <name type="synonym">Crinipellis roreri</name>
    <dbReference type="NCBI Taxonomy" id="1381753"/>
    <lineage>
        <taxon>Eukaryota</taxon>
        <taxon>Fungi</taxon>
        <taxon>Dikarya</taxon>
        <taxon>Basidiomycota</taxon>
        <taxon>Agaricomycotina</taxon>
        <taxon>Agaricomycetes</taxon>
        <taxon>Agaricomycetidae</taxon>
        <taxon>Agaricales</taxon>
        <taxon>Marasmiineae</taxon>
        <taxon>Marasmiaceae</taxon>
        <taxon>Moniliophthora</taxon>
    </lineage>
</organism>
<dbReference type="EMBL" id="AWSO01000395">
    <property type="protein sequence ID" value="ESK90909.1"/>
    <property type="molecule type" value="Genomic_DNA"/>
</dbReference>
<proteinExistence type="predicted"/>
<name>V2YGT0_MONRO</name>
<comment type="caution">
    <text evidence="1">The sequence shown here is derived from an EMBL/GenBank/DDBJ whole genome shotgun (WGS) entry which is preliminary data.</text>
</comment>
<accession>V2YGT0</accession>
<reference evidence="1 2" key="1">
    <citation type="journal article" date="2014" name="BMC Genomics">
        <title>Genome and secretome analysis of the hemibiotrophic fungal pathogen, Moniliophthora roreri, which causes frosty pod rot disease of cacao: mechanisms of the biotrophic and necrotrophic phases.</title>
        <authorList>
            <person name="Meinhardt L.W."/>
            <person name="Costa G.G.L."/>
            <person name="Thomazella D.P.T."/>
            <person name="Teixeira P.J.P.L."/>
            <person name="Carazzolle M.F."/>
            <person name="Schuster S.C."/>
            <person name="Carlson J.E."/>
            <person name="Guiltinan M.J."/>
            <person name="Mieczkowski P."/>
            <person name="Farmer A."/>
            <person name="Ramaraj T."/>
            <person name="Crozier J."/>
            <person name="Davis R.E."/>
            <person name="Shao J."/>
            <person name="Melnick R.L."/>
            <person name="Pereira G.A.G."/>
            <person name="Bailey B.A."/>
        </authorList>
    </citation>
    <scope>NUCLEOTIDE SEQUENCE [LARGE SCALE GENOMIC DNA]</scope>
    <source>
        <strain evidence="1 2">MCA 2997</strain>
    </source>
</reference>
<gene>
    <name evidence="1" type="ORF">Moror_16410</name>
</gene>
<keyword evidence="2" id="KW-1185">Reference proteome</keyword>
<evidence type="ECO:0000313" key="2">
    <source>
        <dbReference type="Proteomes" id="UP000017559"/>
    </source>
</evidence>
<dbReference type="HOGENOM" id="CLU_061605_0_0_1"/>
<dbReference type="KEGG" id="mrr:Moror_16410"/>
<dbReference type="OrthoDB" id="2997350at2759"/>
<dbReference type="AlphaFoldDB" id="V2YGT0"/>
<sequence>MDGFPQDAAFPGPQRFPLSSLPEDLHEAFDDPGAIEGQGTITTLRQYLRAAALPACLRFGQRPIGICPMFLTPWPENPEMKRPLGTRVLQKAVTLDKWDFSRNARRYIDELPELMIRVAHSGSLKIPADAIAELDKDEVERYSRIDGLDDLLEMLQTTLLSTIAECIRLIERMQRSASLYDSLKFARATSLCTAHHARWDILAMRDVAFDRMTLAIIVVPPWELSLNAFRRFAAPRDFPGNLLDSMPSNPADLISDKLWAVVHDACHERGRYFVVTNYTHWAFGRFAQGWNVAHITEPIEARMIELESKGVNYAADNGVTVIESLLYWIQLARGAIPL</sequence>
<evidence type="ECO:0000313" key="1">
    <source>
        <dbReference type="EMBL" id="ESK90909.1"/>
    </source>
</evidence>
<protein>
    <submittedName>
        <fullName evidence="1">Uncharacterized protein</fullName>
    </submittedName>
</protein>